<dbReference type="PANTHER" id="PTHR47176:SF1">
    <property type="entry name" value="OS04G0577500 PROTEIN"/>
    <property type="match status" value="1"/>
</dbReference>
<dbReference type="InterPro" id="IPR001130">
    <property type="entry name" value="TatD-like"/>
</dbReference>
<dbReference type="PANTHER" id="PTHR47176">
    <property type="entry name" value="OSJNBA0020J04.13 PROTEIN"/>
    <property type="match status" value="1"/>
</dbReference>
<proteinExistence type="predicted"/>
<name>A0ABQ1LC43_9SPHI</name>
<dbReference type="Pfam" id="PF01026">
    <property type="entry name" value="TatD_DNase"/>
    <property type="match status" value="1"/>
</dbReference>
<comment type="caution">
    <text evidence="1">The sequence shown here is derived from an EMBL/GenBank/DDBJ whole genome shotgun (WGS) entry which is preliminary data.</text>
</comment>
<dbReference type="RefSeq" id="WP_188748116.1">
    <property type="nucleotide sequence ID" value="NZ_BMIK01000002.1"/>
</dbReference>
<dbReference type="Gene3D" id="3.20.20.140">
    <property type="entry name" value="Metal-dependent hydrolases"/>
    <property type="match status" value="1"/>
</dbReference>
<keyword evidence="2" id="KW-1185">Reference proteome</keyword>
<keyword evidence="1" id="KW-0378">Hydrolase</keyword>
<sequence>MCFFLDIHTHGIQQDPNVRSIYNAGMDTDGVPPGMWLSAGLHPWFLTETNREEQFRLLTEYVGRDEVKLIGECGFDRQRGPAMSLQREAFEQQVELALTCGKPLLIHCVRAYDELQAFGKRYAHKIPMIIHGFNKSPEQARQLVNRGFFLSFGAAILNEANGAARTLREMDSLFFLETDDAAAAIQSVYEQAAFLRKIPMEALKDTIFASWKTIQLI</sequence>
<dbReference type="GO" id="GO:0016787">
    <property type="term" value="F:hydrolase activity"/>
    <property type="evidence" value="ECO:0007669"/>
    <property type="project" value="UniProtKB-KW"/>
</dbReference>
<evidence type="ECO:0000313" key="2">
    <source>
        <dbReference type="Proteomes" id="UP000597338"/>
    </source>
</evidence>
<dbReference type="EMBL" id="BMIK01000002">
    <property type="protein sequence ID" value="GGC20170.1"/>
    <property type="molecule type" value="Genomic_DNA"/>
</dbReference>
<gene>
    <name evidence="1" type="ORF">GCM10011386_10070</name>
</gene>
<dbReference type="InterPro" id="IPR032466">
    <property type="entry name" value="Metal_Hydrolase"/>
</dbReference>
<reference evidence="2" key="1">
    <citation type="journal article" date="2019" name="Int. J. Syst. Evol. Microbiol.">
        <title>The Global Catalogue of Microorganisms (GCM) 10K type strain sequencing project: providing services to taxonomists for standard genome sequencing and annotation.</title>
        <authorList>
            <consortium name="The Broad Institute Genomics Platform"/>
            <consortium name="The Broad Institute Genome Sequencing Center for Infectious Disease"/>
            <person name="Wu L."/>
            <person name="Ma J."/>
        </authorList>
    </citation>
    <scope>NUCLEOTIDE SEQUENCE [LARGE SCALE GENOMIC DNA]</scope>
    <source>
        <strain evidence="2">CGMCC 1.15342</strain>
    </source>
</reference>
<evidence type="ECO:0000313" key="1">
    <source>
        <dbReference type="EMBL" id="GGC20170.1"/>
    </source>
</evidence>
<dbReference type="Proteomes" id="UP000597338">
    <property type="component" value="Unassembled WGS sequence"/>
</dbReference>
<organism evidence="1 2">
    <name type="scientific">Parapedobacter defluvii</name>
    <dbReference type="NCBI Taxonomy" id="2045106"/>
    <lineage>
        <taxon>Bacteria</taxon>
        <taxon>Pseudomonadati</taxon>
        <taxon>Bacteroidota</taxon>
        <taxon>Sphingobacteriia</taxon>
        <taxon>Sphingobacteriales</taxon>
        <taxon>Sphingobacteriaceae</taxon>
        <taxon>Parapedobacter</taxon>
    </lineage>
</organism>
<accession>A0ABQ1LC43</accession>
<protein>
    <submittedName>
        <fullName evidence="1">TatD family hydrolase</fullName>
    </submittedName>
</protein>
<dbReference type="SUPFAM" id="SSF51556">
    <property type="entry name" value="Metallo-dependent hydrolases"/>
    <property type="match status" value="1"/>
</dbReference>